<accession>A0A8S5RIH0</accession>
<name>A0A8S5RIH0_9VIRU</name>
<protein>
    <submittedName>
        <fullName evidence="1">Uncharacterized protein</fullName>
    </submittedName>
</protein>
<dbReference type="EMBL" id="BK059105">
    <property type="protein sequence ID" value="DAE30881.1"/>
    <property type="molecule type" value="Genomic_DNA"/>
</dbReference>
<proteinExistence type="predicted"/>
<evidence type="ECO:0000313" key="1">
    <source>
        <dbReference type="EMBL" id="DAE30881.1"/>
    </source>
</evidence>
<organism evidence="1">
    <name type="scientific">virus sp. ctML55</name>
    <dbReference type="NCBI Taxonomy" id="2827627"/>
    <lineage>
        <taxon>Viruses</taxon>
    </lineage>
</organism>
<sequence>MSYFLFRLSSFTCSSPTFYTNLNSIRVIVWS</sequence>
<reference evidence="1" key="1">
    <citation type="journal article" date="2021" name="Proc. Natl. Acad. Sci. U.S.A.">
        <title>A Catalog of Tens of Thousands of Viruses from Human Metagenomes Reveals Hidden Associations with Chronic Diseases.</title>
        <authorList>
            <person name="Tisza M.J."/>
            <person name="Buck C.B."/>
        </authorList>
    </citation>
    <scope>NUCLEOTIDE SEQUENCE</scope>
    <source>
        <strain evidence="1">CtML55</strain>
    </source>
</reference>